<keyword evidence="2" id="KW-0812">Transmembrane</keyword>
<keyword evidence="2" id="KW-1133">Transmembrane helix</keyword>
<dbReference type="PANTHER" id="PTHR40040:SF1">
    <property type="entry name" value="MEMBRANE PROTEIN"/>
    <property type="match status" value="1"/>
</dbReference>
<feature type="region of interest" description="Disordered" evidence="1">
    <location>
        <begin position="1"/>
        <end position="90"/>
    </location>
</feature>
<reference evidence="4" key="1">
    <citation type="submission" date="2016-10" db="EMBL/GenBank/DDBJ databases">
        <authorList>
            <person name="Varghese N."/>
            <person name="Submissions S."/>
        </authorList>
    </citation>
    <scope>NUCLEOTIDE SEQUENCE [LARGE SCALE GENOMIC DNA]</scope>
    <source>
        <strain evidence="4">CGMCC 1.3704</strain>
    </source>
</reference>
<keyword evidence="2" id="KW-0472">Membrane</keyword>
<feature type="compositionally biased region" description="Basic and acidic residues" evidence="1">
    <location>
        <begin position="1"/>
        <end position="36"/>
    </location>
</feature>
<evidence type="ECO:0008006" key="5">
    <source>
        <dbReference type="Google" id="ProtNLM"/>
    </source>
</evidence>
<evidence type="ECO:0000313" key="3">
    <source>
        <dbReference type="EMBL" id="SFJ20331.1"/>
    </source>
</evidence>
<proteinExistence type="predicted"/>
<gene>
    <name evidence="3" type="ORF">SAMN04487936_101303</name>
</gene>
<dbReference type="PANTHER" id="PTHR40040">
    <property type="entry name" value="SMALL HYDROPHOBIC PROTEIN-RELATED"/>
    <property type="match status" value="1"/>
</dbReference>
<dbReference type="EMBL" id="FOSB01000001">
    <property type="protein sequence ID" value="SFJ20331.1"/>
    <property type="molecule type" value="Genomic_DNA"/>
</dbReference>
<protein>
    <recommendedName>
        <fullName evidence="5">DUF4190 domain-containing protein</fullName>
    </recommendedName>
</protein>
<feature type="transmembrane region" description="Helical" evidence="2">
    <location>
        <begin position="130"/>
        <end position="157"/>
    </location>
</feature>
<keyword evidence="4" id="KW-1185">Reference proteome</keyword>
<dbReference type="Proteomes" id="UP000183557">
    <property type="component" value="Unassembled WGS sequence"/>
</dbReference>
<dbReference type="RefSeq" id="WP_075034782.1">
    <property type="nucleotide sequence ID" value="NZ_FOSB01000001.1"/>
</dbReference>
<name>A0A1I3PFY5_HALDA</name>
<dbReference type="InterPro" id="IPR055338">
    <property type="entry name" value="YqfX-like"/>
</dbReference>
<organism evidence="3 4">
    <name type="scientific">Halobacillus dabanensis</name>
    <dbReference type="NCBI Taxonomy" id="240302"/>
    <lineage>
        <taxon>Bacteria</taxon>
        <taxon>Bacillati</taxon>
        <taxon>Bacillota</taxon>
        <taxon>Bacilli</taxon>
        <taxon>Bacillales</taxon>
        <taxon>Bacillaceae</taxon>
        <taxon>Halobacillus</taxon>
    </lineage>
</organism>
<evidence type="ECO:0000313" key="4">
    <source>
        <dbReference type="Proteomes" id="UP000183557"/>
    </source>
</evidence>
<accession>A0A1I3PFY5</accession>
<dbReference type="STRING" id="240302.BN982_00263"/>
<evidence type="ECO:0000256" key="1">
    <source>
        <dbReference type="SAM" id="MobiDB-lite"/>
    </source>
</evidence>
<dbReference type="AlphaFoldDB" id="A0A1I3PFY5"/>
<sequence>MNDPKDTVENQRTEKAPQHGDELEQVHAEAAEEQTRAEPSTEQVINEAFDEIQDQDLRNEAGNSEAGASDFDDPVEADDHGRGPNQPVYGDSYEEEFAQEAAVGPMDQPMNNTEKETTMEDDDVKVGMGWLGLSAAILSFFFAPLILGAAGIILGIIGKRRGADTLGNMAIIISIVSIAFSMFFAPFFNVI</sequence>
<dbReference type="OrthoDB" id="2943217at2"/>
<feature type="transmembrane region" description="Helical" evidence="2">
    <location>
        <begin position="169"/>
        <end position="188"/>
    </location>
</feature>
<evidence type="ECO:0000256" key="2">
    <source>
        <dbReference type="SAM" id="Phobius"/>
    </source>
</evidence>